<reference evidence="5" key="1">
    <citation type="journal article" date="2011" name="Nat. Genet.">
        <title>The Arabidopsis lyrata genome sequence and the basis of rapid genome size change.</title>
        <authorList>
            <person name="Hu T.T."/>
            <person name="Pattyn P."/>
            <person name="Bakker E.G."/>
            <person name="Cao J."/>
            <person name="Cheng J.-F."/>
            <person name="Clark R.M."/>
            <person name="Fahlgren N."/>
            <person name="Fawcett J.A."/>
            <person name="Grimwood J."/>
            <person name="Gundlach H."/>
            <person name="Haberer G."/>
            <person name="Hollister J.D."/>
            <person name="Ossowski S."/>
            <person name="Ottilar R.P."/>
            <person name="Salamov A.A."/>
            <person name="Schneeberger K."/>
            <person name="Spannagl M."/>
            <person name="Wang X."/>
            <person name="Yang L."/>
            <person name="Nasrallah M.E."/>
            <person name="Bergelson J."/>
            <person name="Carrington J.C."/>
            <person name="Gaut B.S."/>
            <person name="Schmutz J."/>
            <person name="Mayer K.F.X."/>
            <person name="Van de Peer Y."/>
            <person name="Grigoriev I.V."/>
            <person name="Nordborg M."/>
            <person name="Weigel D."/>
            <person name="Guo Y.-L."/>
        </authorList>
    </citation>
    <scope>NUCLEOTIDE SEQUENCE [LARGE SCALE GENOMIC DNA]</scope>
    <source>
        <strain evidence="5">cv. MN47</strain>
    </source>
</reference>
<dbReference type="Pfam" id="PF07855">
    <property type="entry name" value="ATG101"/>
    <property type="match status" value="1"/>
</dbReference>
<name>D7LPT5_ARALL</name>
<organism evidence="5">
    <name type="scientific">Arabidopsis lyrata subsp. lyrata</name>
    <name type="common">Lyre-leaved rock-cress</name>
    <dbReference type="NCBI Taxonomy" id="81972"/>
    <lineage>
        <taxon>Eukaryota</taxon>
        <taxon>Viridiplantae</taxon>
        <taxon>Streptophyta</taxon>
        <taxon>Embryophyta</taxon>
        <taxon>Tracheophyta</taxon>
        <taxon>Spermatophyta</taxon>
        <taxon>Magnoliopsida</taxon>
        <taxon>eudicotyledons</taxon>
        <taxon>Gunneridae</taxon>
        <taxon>Pentapetalae</taxon>
        <taxon>rosids</taxon>
        <taxon>malvids</taxon>
        <taxon>Brassicales</taxon>
        <taxon>Brassicaceae</taxon>
        <taxon>Camelineae</taxon>
        <taxon>Arabidopsis</taxon>
    </lineage>
</organism>
<evidence type="ECO:0000256" key="3">
    <source>
        <dbReference type="ARBA" id="ARBA00023006"/>
    </source>
</evidence>
<gene>
    <name evidence="4" type="ORF">ARALYDRAFT_347207</name>
</gene>
<evidence type="ECO:0000313" key="4">
    <source>
        <dbReference type="EMBL" id="EFH51710.1"/>
    </source>
</evidence>
<dbReference type="PANTHER" id="PTHR13292">
    <property type="entry name" value="AUTOPHAGY-RELATED PROTEIN 101"/>
    <property type="match status" value="1"/>
</dbReference>
<sequence length="178" mass="20334">MNLNSLSEICILHTIVFHRALGLICPKDIDLELFEITYVQCSEIEVENKIDEKIEQFINWIEKHPNKKSQMENLFAPPPLGPELASGKWKVHIYMGILQKKMSQESKCGEYQENENSGNIKLASALEVLLEACRDIQFHENENENGGNINHATAINNVLHQVYQVTRQDEVCITEATI</sequence>
<dbReference type="PANTHER" id="PTHR13292:SF0">
    <property type="entry name" value="AUTOPHAGY-RELATED PROTEIN 101"/>
    <property type="match status" value="1"/>
</dbReference>
<protein>
    <recommendedName>
        <fullName evidence="2">Autophagy-related protein 101</fullName>
    </recommendedName>
</protein>
<dbReference type="EMBL" id="GL348717">
    <property type="protein sequence ID" value="EFH51710.1"/>
    <property type="molecule type" value="Genomic_DNA"/>
</dbReference>
<keyword evidence="3" id="KW-0072">Autophagy</keyword>
<keyword evidence="5" id="KW-1185">Reference proteome</keyword>
<dbReference type="InterPro" id="IPR012445">
    <property type="entry name" value="ATG101"/>
</dbReference>
<dbReference type="STRING" id="81972.D7LPT5"/>
<comment type="similarity">
    <text evidence="1">Belongs to the ATG101 family.</text>
</comment>
<dbReference type="GO" id="GO:1990316">
    <property type="term" value="C:Atg1/ULK1 kinase complex"/>
    <property type="evidence" value="ECO:0007669"/>
    <property type="project" value="TreeGrafter"/>
</dbReference>
<dbReference type="AlphaFoldDB" id="D7LPT5"/>
<evidence type="ECO:0000256" key="2">
    <source>
        <dbReference type="ARBA" id="ARBA00018874"/>
    </source>
</evidence>
<dbReference type="GO" id="GO:0000407">
    <property type="term" value="C:phagophore assembly site"/>
    <property type="evidence" value="ECO:0007669"/>
    <property type="project" value="TreeGrafter"/>
</dbReference>
<dbReference type="Gramene" id="fgenesh1_pg.C_scaffold_5000599">
    <property type="protein sequence ID" value="fgenesh1_pg.C_scaffold_5000599"/>
    <property type="gene ID" value="fgenesh1_pg.C_scaffold_5000599"/>
</dbReference>
<dbReference type="eggNOG" id="KOG4493">
    <property type="taxonomic scope" value="Eukaryota"/>
</dbReference>
<accession>D7LPT5</accession>
<dbReference type="Proteomes" id="UP000008694">
    <property type="component" value="Unassembled WGS sequence"/>
</dbReference>
<evidence type="ECO:0000256" key="1">
    <source>
        <dbReference type="ARBA" id="ARBA00007130"/>
    </source>
</evidence>
<evidence type="ECO:0000313" key="5">
    <source>
        <dbReference type="Proteomes" id="UP000008694"/>
    </source>
</evidence>
<dbReference type="GO" id="GO:0000045">
    <property type="term" value="P:autophagosome assembly"/>
    <property type="evidence" value="ECO:0007669"/>
    <property type="project" value="TreeGrafter"/>
</dbReference>
<proteinExistence type="inferred from homology"/>
<dbReference type="GO" id="GO:0019901">
    <property type="term" value="F:protein kinase binding"/>
    <property type="evidence" value="ECO:0007669"/>
    <property type="project" value="TreeGrafter"/>
</dbReference>
<dbReference type="HOGENOM" id="CLU_1527259_0_0_1"/>